<feature type="compositionally biased region" description="Acidic residues" evidence="1">
    <location>
        <begin position="226"/>
        <end position="239"/>
    </location>
</feature>
<sequence>IKEQLKDLENDLEIGDKKNYLPVGSHRKSDNTIHIGRNQRLSAEIYNTIMRYKKPSTCAGHAILAVFGESILLRRTLTGNSSNRTKGISKGKTGKKGSKKGKTGKKGKDAEEEESVSEVEDDLQIGIKENENNEKKNKEIHIISFYKTIHIGRNQRLSAEIYNTIIRSKKPSACAGHAILAVFGESILLRSTLTGNSSNRTKGISKGKTGKKGSKKGKTAKKGKDADEEESVSEVEDDLQIGIKENENNENKNKEIPQFQLVKICLHTMCEQK</sequence>
<name>A0A232ED95_9HYME</name>
<evidence type="ECO:0000256" key="1">
    <source>
        <dbReference type="SAM" id="MobiDB-lite"/>
    </source>
</evidence>
<feature type="compositionally biased region" description="Basic residues" evidence="1">
    <location>
        <begin position="87"/>
        <end position="105"/>
    </location>
</feature>
<gene>
    <name evidence="2" type="ORF">TSAR_005615</name>
</gene>
<feature type="compositionally biased region" description="Basic and acidic residues" evidence="1">
    <location>
        <begin position="244"/>
        <end position="253"/>
    </location>
</feature>
<dbReference type="EMBL" id="NNAY01007403">
    <property type="protein sequence ID" value="OXU16322.1"/>
    <property type="molecule type" value="Genomic_DNA"/>
</dbReference>
<organism evidence="2 3">
    <name type="scientific">Trichomalopsis sarcophagae</name>
    <dbReference type="NCBI Taxonomy" id="543379"/>
    <lineage>
        <taxon>Eukaryota</taxon>
        <taxon>Metazoa</taxon>
        <taxon>Ecdysozoa</taxon>
        <taxon>Arthropoda</taxon>
        <taxon>Hexapoda</taxon>
        <taxon>Insecta</taxon>
        <taxon>Pterygota</taxon>
        <taxon>Neoptera</taxon>
        <taxon>Endopterygota</taxon>
        <taxon>Hymenoptera</taxon>
        <taxon>Apocrita</taxon>
        <taxon>Proctotrupomorpha</taxon>
        <taxon>Chalcidoidea</taxon>
        <taxon>Pteromalidae</taxon>
        <taxon>Pteromalinae</taxon>
        <taxon>Trichomalopsis</taxon>
    </lineage>
</organism>
<feature type="non-terminal residue" evidence="2">
    <location>
        <position position="1"/>
    </location>
</feature>
<feature type="compositionally biased region" description="Acidic residues" evidence="1">
    <location>
        <begin position="110"/>
        <end position="123"/>
    </location>
</feature>
<reference evidence="2 3" key="1">
    <citation type="journal article" date="2017" name="Curr. Biol.">
        <title>The Evolution of Venom by Co-option of Single-Copy Genes.</title>
        <authorList>
            <person name="Martinson E.O."/>
            <person name="Mrinalini"/>
            <person name="Kelkar Y.D."/>
            <person name="Chang C.H."/>
            <person name="Werren J.H."/>
        </authorList>
    </citation>
    <scope>NUCLEOTIDE SEQUENCE [LARGE SCALE GENOMIC DNA]</scope>
    <source>
        <strain evidence="2 3">Alberta</strain>
        <tissue evidence="2">Whole body</tissue>
    </source>
</reference>
<evidence type="ECO:0000313" key="3">
    <source>
        <dbReference type="Proteomes" id="UP000215335"/>
    </source>
</evidence>
<keyword evidence="3" id="KW-1185">Reference proteome</keyword>
<proteinExistence type="predicted"/>
<dbReference type="AlphaFoldDB" id="A0A232ED95"/>
<comment type="caution">
    <text evidence="2">The sequence shown here is derived from an EMBL/GenBank/DDBJ whole genome shotgun (WGS) entry which is preliminary data.</text>
</comment>
<dbReference type="Proteomes" id="UP000215335">
    <property type="component" value="Unassembled WGS sequence"/>
</dbReference>
<protein>
    <submittedName>
        <fullName evidence="2">Uncharacterized protein</fullName>
    </submittedName>
</protein>
<feature type="region of interest" description="Disordered" evidence="1">
    <location>
        <begin position="78"/>
        <end position="130"/>
    </location>
</feature>
<dbReference type="OrthoDB" id="7684380at2759"/>
<accession>A0A232ED95</accession>
<feature type="compositionally biased region" description="Basic residues" evidence="1">
    <location>
        <begin position="203"/>
        <end position="221"/>
    </location>
</feature>
<evidence type="ECO:0000313" key="2">
    <source>
        <dbReference type="EMBL" id="OXU16322.1"/>
    </source>
</evidence>
<feature type="region of interest" description="Disordered" evidence="1">
    <location>
        <begin position="194"/>
        <end position="253"/>
    </location>
</feature>